<feature type="transmembrane region" description="Helical" evidence="9">
    <location>
        <begin position="816"/>
        <end position="838"/>
    </location>
</feature>
<evidence type="ECO:0000313" key="12">
    <source>
        <dbReference type="Proteomes" id="UP000326759"/>
    </source>
</evidence>
<dbReference type="GO" id="GO:0005886">
    <property type="term" value="C:plasma membrane"/>
    <property type="evidence" value="ECO:0007669"/>
    <property type="project" value="UniProtKB-SubCell"/>
</dbReference>
<evidence type="ECO:0000256" key="8">
    <source>
        <dbReference type="SAM" id="MobiDB-lite"/>
    </source>
</evidence>
<dbReference type="AlphaFoldDB" id="A0A5N5TJ62"/>
<feature type="transmembrane region" description="Helical" evidence="9">
    <location>
        <begin position="354"/>
        <end position="372"/>
    </location>
</feature>
<keyword evidence="4 9" id="KW-0812">Transmembrane</keyword>
<feature type="transmembrane region" description="Helical" evidence="9">
    <location>
        <begin position="483"/>
        <end position="510"/>
    </location>
</feature>
<dbReference type="InterPro" id="IPR051697">
    <property type="entry name" value="Patched_domain-protein"/>
</dbReference>
<evidence type="ECO:0000256" key="6">
    <source>
        <dbReference type="ARBA" id="ARBA00023136"/>
    </source>
</evidence>
<keyword evidence="12" id="KW-1185">Reference proteome</keyword>
<gene>
    <name evidence="11" type="primary">Ptchd3_5</name>
    <name evidence="11" type="ORF">Anas_00855</name>
</gene>
<keyword evidence="5 9" id="KW-1133">Transmembrane helix</keyword>
<comment type="similarity">
    <text evidence="2">Belongs to the patched family.</text>
</comment>
<dbReference type="InterPro" id="IPR000731">
    <property type="entry name" value="SSD"/>
</dbReference>
<evidence type="ECO:0000256" key="5">
    <source>
        <dbReference type="ARBA" id="ARBA00022989"/>
    </source>
</evidence>
<feature type="transmembrane region" description="Helical" evidence="9">
    <location>
        <begin position="918"/>
        <end position="941"/>
    </location>
</feature>
<evidence type="ECO:0000256" key="9">
    <source>
        <dbReference type="SAM" id="Phobius"/>
    </source>
</evidence>
<keyword evidence="7" id="KW-0325">Glycoprotein</keyword>
<dbReference type="FunFam" id="1.20.1640.10:FF:000013">
    <property type="entry name" value="PaTched Related family"/>
    <property type="match status" value="1"/>
</dbReference>
<protein>
    <submittedName>
        <fullName evidence="11">Patched domain-containing protein 3</fullName>
    </submittedName>
</protein>
<dbReference type="SUPFAM" id="SSF82866">
    <property type="entry name" value="Multidrug efflux transporter AcrB transmembrane domain"/>
    <property type="match status" value="2"/>
</dbReference>
<dbReference type="GO" id="GO:0030659">
    <property type="term" value="C:cytoplasmic vesicle membrane"/>
    <property type="evidence" value="ECO:0007669"/>
    <property type="project" value="TreeGrafter"/>
</dbReference>
<dbReference type="Gene3D" id="1.20.1640.10">
    <property type="entry name" value="Multidrug efflux transporter AcrB transmembrane domain"/>
    <property type="match status" value="2"/>
</dbReference>
<comment type="caution">
    <text evidence="11">The sequence shown here is derived from an EMBL/GenBank/DDBJ whole genome shotgun (WGS) entry which is preliminary data.</text>
</comment>
<feature type="transmembrane region" description="Helical" evidence="9">
    <location>
        <begin position="581"/>
        <end position="603"/>
    </location>
</feature>
<evidence type="ECO:0000256" key="3">
    <source>
        <dbReference type="ARBA" id="ARBA00022475"/>
    </source>
</evidence>
<evidence type="ECO:0000313" key="11">
    <source>
        <dbReference type="EMBL" id="KAB7505825.1"/>
    </source>
</evidence>
<dbReference type="PANTHER" id="PTHR10796:SF92">
    <property type="entry name" value="PATCHED-RELATED, ISOFORM A"/>
    <property type="match status" value="1"/>
</dbReference>
<evidence type="ECO:0000256" key="2">
    <source>
        <dbReference type="ARBA" id="ARBA00005585"/>
    </source>
</evidence>
<keyword evidence="3" id="KW-1003">Cell membrane</keyword>
<feature type="transmembrane region" description="Helical" evidence="9">
    <location>
        <begin position="384"/>
        <end position="409"/>
    </location>
</feature>
<dbReference type="Proteomes" id="UP000326759">
    <property type="component" value="Unassembled WGS sequence"/>
</dbReference>
<feature type="transmembrane region" description="Helical" evidence="9">
    <location>
        <begin position="888"/>
        <end position="912"/>
    </location>
</feature>
<proteinExistence type="inferred from homology"/>
<name>A0A5N5TJ62_9CRUS</name>
<evidence type="ECO:0000259" key="10">
    <source>
        <dbReference type="PROSITE" id="PS50156"/>
    </source>
</evidence>
<evidence type="ECO:0000256" key="1">
    <source>
        <dbReference type="ARBA" id="ARBA00004651"/>
    </source>
</evidence>
<dbReference type="Pfam" id="PF02460">
    <property type="entry name" value="Patched"/>
    <property type="match status" value="1"/>
</dbReference>
<dbReference type="PANTHER" id="PTHR10796">
    <property type="entry name" value="PATCHED-RELATED"/>
    <property type="match status" value="1"/>
</dbReference>
<dbReference type="PROSITE" id="PS50156">
    <property type="entry name" value="SSD"/>
    <property type="match status" value="1"/>
</dbReference>
<organism evidence="11 12">
    <name type="scientific">Armadillidium nasatum</name>
    <dbReference type="NCBI Taxonomy" id="96803"/>
    <lineage>
        <taxon>Eukaryota</taxon>
        <taxon>Metazoa</taxon>
        <taxon>Ecdysozoa</taxon>
        <taxon>Arthropoda</taxon>
        <taxon>Crustacea</taxon>
        <taxon>Multicrustacea</taxon>
        <taxon>Malacostraca</taxon>
        <taxon>Eumalacostraca</taxon>
        <taxon>Peracarida</taxon>
        <taxon>Isopoda</taxon>
        <taxon>Oniscidea</taxon>
        <taxon>Crinocheta</taxon>
        <taxon>Armadillidiidae</taxon>
        <taxon>Armadillidium</taxon>
    </lineage>
</organism>
<evidence type="ECO:0000256" key="4">
    <source>
        <dbReference type="ARBA" id="ARBA00022692"/>
    </source>
</evidence>
<dbReference type="EMBL" id="SEYY01001097">
    <property type="protein sequence ID" value="KAB7505825.1"/>
    <property type="molecule type" value="Genomic_DNA"/>
</dbReference>
<keyword evidence="6 9" id="KW-0472">Membrane</keyword>
<feature type="transmembrane region" description="Helical" evidence="9">
    <location>
        <begin position="789"/>
        <end position="809"/>
    </location>
</feature>
<feature type="transmembrane region" description="Helical" evidence="9">
    <location>
        <begin position="458"/>
        <end position="477"/>
    </location>
</feature>
<dbReference type="OrthoDB" id="6505774at2759"/>
<feature type="transmembrane region" description="Helical" evidence="9">
    <location>
        <begin position="415"/>
        <end position="437"/>
    </location>
</feature>
<dbReference type="InterPro" id="IPR003392">
    <property type="entry name" value="PTHD_SSD"/>
</dbReference>
<evidence type="ECO:0000256" key="7">
    <source>
        <dbReference type="ARBA" id="ARBA00023180"/>
    </source>
</evidence>
<comment type="subcellular location">
    <subcellularLocation>
        <location evidence="1">Cell membrane</location>
        <topology evidence="1">Multi-pass membrane protein</topology>
    </subcellularLocation>
</comment>
<feature type="compositionally biased region" description="Polar residues" evidence="8">
    <location>
        <begin position="32"/>
        <end position="42"/>
    </location>
</feature>
<accession>A0A5N5TJ62</accession>
<reference evidence="11 12" key="1">
    <citation type="journal article" date="2019" name="PLoS Biol.">
        <title>Sex chromosomes control vertical transmission of feminizing Wolbachia symbionts in an isopod.</title>
        <authorList>
            <person name="Becking T."/>
            <person name="Chebbi M.A."/>
            <person name="Giraud I."/>
            <person name="Moumen B."/>
            <person name="Laverre T."/>
            <person name="Caubet Y."/>
            <person name="Peccoud J."/>
            <person name="Gilbert C."/>
            <person name="Cordaux R."/>
        </authorList>
    </citation>
    <scope>NUCLEOTIDE SEQUENCE [LARGE SCALE GENOMIC DNA]</scope>
    <source>
        <strain evidence="11">ANa2</strain>
        <tissue evidence="11">Whole body excluding digestive tract and cuticle</tissue>
    </source>
</reference>
<sequence length="1051" mass="120313">MDAELWQSIKGRKYYSSHNLYNYETEEVPSPKSKTNSPNNQLIGNGNSPSIISIYEKIRLESPQNSESSNESDTSQRLYFEPNFRGHNFMMKFLEQFNIFLRKKFRGLGKNIARHTGYFLIVPFMLSLICGTGFQRMKYVTDPEYLFSPSNGLAKSERSFIENNFYMNFSTSFDPSRITRPGRFVRVIISAEDEGSLIREEIWNEIMAFDRRVRATNIIFDDDLHTYHNVCAKWDGSCFENKILNLDELMPKILNGSFKIEYPVTLNPNNFDVYVISVYFGGITVEEDGTVSEIKGLLLNYWLKSETKKDDEKSRLWELEVLKNSIAKEYKYIKVAKYSSKTLEDELDVNTKSVIPYLVVTVFIMVVFSITASCMTDWVRSKAYIGFLGIFSVMLACIMTFGIMMYVGIPFIGMNLAAPFLMLGIGIDDMFVMLAAWRRTRIQDSVEERLGETYAESGVAITITSLTDMFSFFIGIITPFPSVQIFCIYTGTAVFLTYLWQLTFFGACMAMGGRMEAKQKHALCCHTVKAKSVSENEGSYCHTIWCSGGINSQDKYNPKDNKPHTVMVFFRDVFAKCLNNPFVKGVVVISFMFYLAGAIYGFLEVKEGLERRRLSRYDSYSVEFYDMEDKYFREYPYRIQVILHDDINYSDLHTKQLILSLHEKLENLPYIAPKIYTESWIRGWYEFLDQNSQFINLNVSEEVGFINSLREYYLSGNDNVFKLDVKFNENFTRILASRFVIQTYRILDSNEEKEMMKNLREFAKDFPLNMTVYHPLFIYFDQYVLVRTVSIKTIGIAAVIMLLVSLIFIPNPWCSLWVGFSILSIEIGVVGYMTLWGVNLDSISMINLIMCIGFSVDFSAHISYAYFSAIAHTPEERVRESLYGLGLPILQGAVSTVLGVSALIFAPSYIFVTFFKTVFLVVFFGALHGLLLLPVLLSLLGPNSCDRFTSRGQIRDGENAPGFQRNCLSSSNSIIAESISDNSSKTVVEDYTKTVKETNLSDGQCVQNIARNLNVNELDGGSRKGKLNLEQSIQSYKNNAFQDEEDIKNKS</sequence>
<feature type="transmembrane region" description="Helical" evidence="9">
    <location>
        <begin position="844"/>
        <end position="867"/>
    </location>
</feature>
<feature type="region of interest" description="Disordered" evidence="8">
    <location>
        <begin position="25"/>
        <end position="47"/>
    </location>
</feature>
<feature type="domain" description="SSD" evidence="10">
    <location>
        <begin position="354"/>
        <end position="511"/>
    </location>
</feature>